<organism evidence="1 2">
    <name type="scientific">Phaeosphaeria nodorum (strain SN15 / ATCC MYA-4574 / FGSC 10173)</name>
    <name type="common">Glume blotch fungus</name>
    <name type="synonym">Parastagonospora nodorum</name>
    <dbReference type="NCBI Taxonomy" id="321614"/>
    <lineage>
        <taxon>Eukaryota</taxon>
        <taxon>Fungi</taxon>
        <taxon>Dikarya</taxon>
        <taxon>Ascomycota</taxon>
        <taxon>Pezizomycotina</taxon>
        <taxon>Dothideomycetes</taxon>
        <taxon>Pleosporomycetidae</taxon>
        <taxon>Pleosporales</taxon>
        <taxon>Pleosporineae</taxon>
        <taxon>Phaeosphaeriaceae</taxon>
        <taxon>Parastagonospora</taxon>
    </lineage>
</organism>
<reference evidence="2" key="1">
    <citation type="journal article" date="2007" name="Plant Cell">
        <title>Dothideomycete-plant interactions illuminated by genome sequencing and EST analysis of the wheat pathogen Stagonospora nodorum.</title>
        <authorList>
            <person name="Hane J.K."/>
            <person name="Lowe R.G."/>
            <person name="Solomon P.S."/>
            <person name="Tan K.C."/>
            <person name="Schoch C.L."/>
            <person name="Spatafora J.W."/>
            <person name="Crous P.W."/>
            <person name="Kodira C."/>
            <person name="Birren B.W."/>
            <person name="Galagan J.E."/>
            <person name="Torriani S.F."/>
            <person name="McDonald B.A."/>
            <person name="Oliver R.P."/>
        </authorList>
    </citation>
    <scope>NUCLEOTIDE SEQUENCE [LARGE SCALE GENOMIC DNA]</scope>
    <source>
        <strain evidence="2">SN15 / ATCC MYA-4574 / FGSC 10173</strain>
    </source>
</reference>
<dbReference type="InParanoid" id="Q0UF17"/>
<dbReference type="Proteomes" id="UP000001055">
    <property type="component" value="Unassembled WGS sequence"/>
</dbReference>
<sequence>MPLREPKAIAKRRASTMLEKVANSSSRVGVLRARVETQG</sequence>
<accession>Q0UF17</accession>
<dbReference type="RefSeq" id="XP_001799936.1">
    <property type="nucleotide sequence ID" value="XM_001799884.1"/>
</dbReference>
<dbReference type="EMBL" id="CH445339">
    <property type="protein sequence ID" value="EAT82912.1"/>
    <property type="molecule type" value="Genomic_DNA"/>
</dbReference>
<dbReference type="AlphaFoldDB" id="Q0UF17"/>
<protein>
    <submittedName>
        <fullName evidence="1">Uncharacterized protein</fullName>
    </submittedName>
</protein>
<evidence type="ECO:0000313" key="1">
    <source>
        <dbReference type="EMBL" id="EAT82912.1"/>
    </source>
</evidence>
<name>Q0UF17_PHANO</name>
<proteinExistence type="predicted"/>
<dbReference type="GeneID" id="5976841"/>
<gene>
    <name evidence="1" type="ORF">SNOG_09647</name>
</gene>
<dbReference type="KEGG" id="pno:SNOG_09647"/>
<evidence type="ECO:0000313" key="2">
    <source>
        <dbReference type="Proteomes" id="UP000001055"/>
    </source>
</evidence>